<reference evidence="5 6" key="1">
    <citation type="journal article" date="2013" name="BMC Genomics">
        <title>Reconstruction of the lipid metabolism for the microalga Monoraphidium neglectum from its genome sequence reveals characteristics suitable for biofuel production.</title>
        <authorList>
            <person name="Bogen C."/>
            <person name="Al-Dilaimi A."/>
            <person name="Albersmeier A."/>
            <person name="Wichmann J."/>
            <person name="Grundmann M."/>
            <person name="Rupp O."/>
            <person name="Lauersen K.J."/>
            <person name="Blifernez-Klassen O."/>
            <person name="Kalinowski J."/>
            <person name="Goesmann A."/>
            <person name="Mussgnug J.H."/>
            <person name="Kruse O."/>
        </authorList>
    </citation>
    <scope>NUCLEOTIDE SEQUENCE [LARGE SCALE GENOMIC DNA]</scope>
    <source>
        <strain evidence="5 6">SAG 48.87</strain>
    </source>
</reference>
<organism evidence="5 6">
    <name type="scientific">Monoraphidium neglectum</name>
    <dbReference type="NCBI Taxonomy" id="145388"/>
    <lineage>
        <taxon>Eukaryota</taxon>
        <taxon>Viridiplantae</taxon>
        <taxon>Chlorophyta</taxon>
        <taxon>core chlorophytes</taxon>
        <taxon>Chlorophyceae</taxon>
        <taxon>CS clade</taxon>
        <taxon>Sphaeropleales</taxon>
        <taxon>Selenastraceae</taxon>
        <taxon>Monoraphidium</taxon>
    </lineage>
</organism>
<evidence type="ECO:0000313" key="6">
    <source>
        <dbReference type="Proteomes" id="UP000054498"/>
    </source>
</evidence>
<dbReference type="PRINTS" id="PR00990">
    <property type="entry name" value="RIBOKINASE"/>
</dbReference>
<dbReference type="PANTHER" id="PTHR10584">
    <property type="entry name" value="SUGAR KINASE"/>
    <property type="match status" value="1"/>
</dbReference>
<feature type="domain" description="Carbohydrate kinase PfkB" evidence="4">
    <location>
        <begin position="88"/>
        <end position="231"/>
    </location>
</feature>
<dbReference type="Pfam" id="PF00294">
    <property type="entry name" value="PfkB"/>
    <property type="match status" value="1"/>
</dbReference>
<feature type="compositionally biased region" description="Low complexity" evidence="3">
    <location>
        <begin position="48"/>
        <end position="71"/>
    </location>
</feature>
<evidence type="ECO:0000313" key="5">
    <source>
        <dbReference type="EMBL" id="KIY98682.1"/>
    </source>
</evidence>
<feature type="non-terminal residue" evidence="5">
    <location>
        <position position="235"/>
    </location>
</feature>
<proteinExistence type="predicted"/>
<dbReference type="OrthoDB" id="415590at2759"/>
<feature type="region of interest" description="Disordered" evidence="3">
    <location>
        <begin position="48"/>
        <end position="85"/>
    </location>
</feature>
<keyword evidence="1 5" id="KW-0808">Transferase</keyword>
<evidence type="ECO:0000256" key="3">
    <source>
        <dbReference type="SAM" id="MobiDB-lite"/>
    </source>
</evidence>
<dbReference type="SUPFAM" id="SSF53613">
    <property type="entry name" value="Ribokinase-like"/>
    <property type="match status" value="1"/>
</dbReference>
<dbReference type="EMBL" id="KK102099">
    <property type="protein sequence ID" value="KIY98682.1"/>
    <property type="molecule type" value="Genomic_DNA"/>
</dbReference>
<keyword evidence="2 5" id="KW-0418">Kinase</keyword>
<dbReference type="PANTHER" id="PTHR10584:SF166">
    <property type="entry name" value="RIBOKINASE"/>
    <property type="match status" value="1"/>
</dbReference>
<dbReference type="InterPro" id="IPR011611">
    <property type="entry name" value="PfkB_dom"/>
</dbReference>
<dbReference type="RefSeq" id="XP_013897702.1">
    <property type="nucleotide sequence ID" value="XM_014042248.1"/>
</dbReference>
<dbReference type="AlphaFoldDB" id="A0A0D2JH53"/>
<evidence type="ECO:0000259" key="4">
    <source>
        <dbReference type="Pfam" id="PF00294"/>
    </source>
</evidence>
<gene>
    <name evidence="5" type="ORF">MNEG_9283</name>
</gene>
<evidence type="ECO:0000256" key="2">
    <source>
        <dbReference type="ARBA" id="ARBA00022777"/>
    </source>
</evidence>
<dbReference type="KEGG" id="mng:MNEG_9283"/>
<dbReference type="Gene3D" id="3.40.1190.20">
    <property type="match status" value="1"/>
</dbReference>
<keyword evidence="6" id="KW-1185">Reference proteome</keyword>
<accession>A0A0D2JH53</accession>
<name>A0A0D2JH53_9CHLO</name>
<dbReference type="InterPro" id="IPR002139">
    <property type="entry name" value="Ribo/fructo_kinase"/>
</dbReference>
<dbReference type="EC" id="2.7.1.15" evidence="5"/>
<dbReference type="InterPro" id="IPR029056">
    <property type="entry name" value="Ribokinase-like"/>
</dbReference>
<dbReference type="STRING" id="145388.A0A0D2JH53"/>
<dbReference type="Proteomes" id="UP000054498">
    <property type="component" value="Unassembled WGS sequence"/>
</dbReference>
<dbReference type="GeneID" id="25742158"/>
<sequence>MVSLTAATARVVHVPCHRILNHRDAADRCAASTRSRRGVLLCASSSGVAAGAPRPTVTPAPARRGPLAPRAAGDDGPLPAPRPERKPLVVVGSINADIVLAVERIPAPGETLGASSLSFFPGGKGANQAAAAARLNYPTYFIGATGTDANAGPLRAALEGCGVRLDHLGATEGPSGTAVILLQPSGENSIIIVGGANQDDRSWRLAPGAQQLLRSAGAVLLQREIPEKVNIAVAK</sequence>
<dbReference type="GO" id="GO:0004747">
    <property type="term" value="F:ribokinase activity"/>
    <property type="evidence" value="ECO:0007669"/>
    <property type="project" value="UniProtKB-EC"/>
</dbReference>
<protein>
    <submittedName>
        <fullName evidence="5">Ribokinase</fullName>
        <ecNumber evidence="5">2.7.1.15</ecNumber>
    </submittedName>
</protein>
<evidence type="ECO:0000256" key="1">
    <source>
        <dbReference type="ARBA" id="ARBA00022679"/>
    </source>
</evidence>